<keyword evidence="1" id="KW-0472">Membrane</keyword>
<reference evidence="2 3" key="1">
    <citation type="submission" date="2019-08" db="EMBL/GenBank/DDBJ databases">
        <authorList>
            <person name="Guy L."/>
        </authorList>
    </citation>
    <scope>NUCLEOTIDE SEQUENCE [LARGE SCALE GENOMIC DNA]</scope>
    <source>
        <strain evidence="2 3">SGT-108</strain>
    </source>
</reference>
<sequence length="33" mass="3908">MEDLIYIGMAIVFYTFSFVLINFFDLLSRSDEP</sequence>
<keyword evidence="1" id="KW-1133">Transmembrane helix</keyword>
<keyword evidence="1" id="KW-0812">Transmembrane</keyword>
<evidence type="ECO:0000313" key="3">
    <source>
        <dbReference type="Proteomes" id="UP000324194"/>
    </source>
</evidence>
<dbReference type="KEGG" id="asip:AQUSIP_25430"/>
<name>A0A5E4PLW9_9COXI</name>
<organism evidence="2 3">
    <name type="scientific">Aquicella siphonis</name>
    <dbReference type="NCBI Taxonomy" id="254247"/>
    <lineage>
        <taxon>Bacteria</taxon>
        <taxon>Pseudomonadati</taxon>
        <taxon>Pseudomonadota</taxon>
        <taxon>Gammaproteobacteria</taxon>
        <taxon>Legionellales</taxon>
        <taxon>Coxiellaceae</taxon>
        <taxon>Aquicella</taxon>
    </lineage>
</organism>
<dbReference type="EMBL" id="LR699120">
    <property type="protein sequence ID" value="VVC77216.1"/>
    <property type="molecule type" value="Genomic_DNA"/>
</dbReference>
<gene>
    <name evidence="2" type="ORF">AQUSIP_25430</name>
</gene>
<dbReference type="Proteomes" id="UP000324194">
    <property type="component" value="Chromosome 2"/>
</dbReference>
<proteinExistence type="predicted"/>
<accession>A0A5E4PLW9</accession>
<keyword evidence="3" id="KW-1185">Reference proteome</keyword>
<dbReference type="AlphaFoldDB" id="A0A5E4PLW9"/>
<protein>
    <submittedName>
        <fullName evidence="2">Uncharacterized protein</fullName>
    </submittedName>
</protein>
<evidence type="ECO:0000313" key="2">
    <source>
        <dbReference type="EMBL" id="VVC77216.1"/>
    </source>
</evidence>
<evidence type="ECO:0000256" key="1">
    <source>
        <dbReference type="SAM" id="Phobius"/>
    </source>
</evidence>
<feature type="transmembrane region" description="Helical" evidence="1">
    <location>
        <begin position="6"/>
        <end position="27"/>
    </location>
</feature>